<proteinExistence type="predicted"/>
<keyword evidence="2" id="KW-0349">Heme</keyword>
<gene>
    <name evidence="8" type="primary">cobG</name>
    <name evidence="8" type="ORF">GCM10010171_27320</name>
</gene>
<evidence type="ECO:0000256" key="2">
    <source>
        <dbReference type="ARBA" id="ARBA00022617"/>
    </source>
</evidence>
<dbReference type="GO" id="GO:0016491">
    <property type="term" value="F:oxidoreductase activity"/>
    <property type="evidence" value="ECO:0007669"/>
    <property type="project" value="UniProtKB-KW"/>
</dbReference>
<dbReference type="PANTHER" id="PTHR32439:SF9">
    <property type="entry name" value="BLR3264 PROTEIN"/>
    <property type="match status" value="1"/>
</dbReference>
<keyword evidence="9" id="KW-1185">Reference proteome</keyword>
<dbReference type="InterPro" id="IPR036136">
    <property type="entry name" value="Nit/Sulf_reduc_fer-like_dom_sf"/>
</dbReference>
<evidence type="ECO:0000259" key="7">
    <source>
        <dbReference type="Pfam" id="PF03460"/>
    </source>
</evidence>
<protein>
    <submittedName>
        <fullName evidence="8">Precorrin-3B synthase</fullName>
    </submittedName>
</protein>
<dbReference type="Gene3D" id="3.90.480.10">
    <property type="entry name" value="Sulfite Reductase Hemoprotein,Domain 2"/>
    <property type="match status" value="1"/>
</dbReference>
<evidence type="ECO:0000313" key="9">
    <source>
        <dbReference type="Proteomes" id="UP000660680"/>
    </source>
</evidence>
<dbReference type="GO" id="GO:0051539">
    <property type="term" value="F:4 iron, 4 sulfur cluster binding"/>
    <property type="evidence" value="ECO:0007669"/>
    <property type="project" value="UniProtKB-KW"/>
</dbReference>
<keyword evidence="3" id="KW-0479">Metal-binding</keyword>
<feature type="domain" description="Nitrite/Sulfite reductase ferredoxin-like" evidence="7">
    <location>
        <begin position="23"/>
        <end position="73"/>
    </location>
</feature>
<dbReference type="InterPro" id="IPR005117">
    <property type="entry name" value="NiRdtase/SiRdtase_haem-b_fer"/>
</dbReference>
<evidence type="ECO:0000256" key="5">
    <source>
        <dbReference type="ARBA" id="ARBA00023004"/>
    </source>
</evidence>
<dbReference type="AlphaFoldDB" id="A0A918LD56"/>
<dbReference type="GO" id="GO:0046872">
    <property type="term" value="F:metal ion binding"/>
    <property type="evidence" value="ECO:0007669"/>
    <property type="project" value="UniProtKB-KW"/>
</dbReference>
<dbReference type="RefSeq" id="WP_189210777.1">
    <property type="nucleotide sequence ID" value="NZ_BMRB01000002.1"/>
</dbReference>
<evidence type="ECO:0000313" key="8">
    <source>
        <dbReference type="EMBL" id="GGS31939.1"/>
    </source>
</evidence>
<dbReference type="InterPro" id="IPR045854">
    <property type="entry name" value="NO2/SO3_Rdtase_4Fe4S_sf"/>
</dbReference>
<evidence type="ECO:0000256" key="3">
    <source>
        <dbReference type="ARBA" id="ARBA00022723"/>
    </source>
</evidence>
<dbReference type="SUPFAM" id="SSF55124">
    <property type="entry name" value="Nitrite/Sulfite reductase N-terminal domain-like"/>
    <property type="match status" value="2"/>
</dbReference>
<evidence type="ECO:0000256" key="1">
    <source>
        <dbReference type="ARBA" id="ARBA00022485"/>
    </source>
</evidence>
<dbReference type="SUPFAM" id="SSF56014">
    <property type="entry name" value="Nitrite and sulphite reductase 4Fe-4S domain-like"/>
    <property type="match status" value="1"/>
</dbReference>
<dbReference type="Pfam" id="PF03460">
    <property type="entry name" value="NIR_SIR_ferr"/>
    <property type="match status" value="1"/>
</dbReference>
<dbReference type="PANTHER" id="PTHR32439">
    <property type="entry name" value="FERREDOXIN--NITRITE REDUCTASE, CHLOROPLASTIC"/>
    <property type="match status" value="1"/>
</dbReference>
<organism evidence="8 9">
    <name type="scientific">Actinokineospora fastidiosa</name>
    <dbReference type="NCBI Taxonomy" id="1816"/>
    <lineage>
        <taxon>Bacteria</taxon>
        <taxon>Bacillati</taxon>
        <taxon>Actinomycetota</taxon>
        <taxon>Actinomycetes</taxon>
        <taxon>Pseudonocardiales</taxon>
        <taxon>Pseudonocardiaceae</taxon>
        <taxon>Actinokineospora</taxon>
    </lineage>
</organism>
<dbReference type="EMBL" id="BMRB01000002">
    <property type="protein sequence ID" value="GGS31939.1"/>
    <property type="molecule type" value="Genomic_DNA"/>
</dbReference>
<evidence type="ECO:0000256" key="4">
    <source>
        <dbReference type="ARBA" id="ARBA00023002"/>
    </source>
</evidence>
<dbReference type="InterPro" id="IPR051329">
    <property type="entry name" value="NIR_SIR_4Fe-4S"/>
</dbReference>
<dbReference type="Proteomes" id="UP000660680">
    <property type="component" value="Unassembled WGS sequence"/>
</dbReference>
<dbReference type="Gene3D" id="3.30.413.10">
    <property type="entry name" value="Sulfite Reductase Hemoprotein, domain 1"/>
    <property type="match status" value="1"/>
</dbReference>
<evidence type="ECO:0000256" key="6">
    <source>
        <dbReference type="ARBA" id="ARBA00023014"/>
    </source>
</evidence>
<name>A0A918LD56_9PSEU</name>
<keyword evidence="6" id="KW-0411">Iron-sulfur</keyword>
<reference evidence="8" key="1">
    <citation type="journal article" date="2014" name="Int. J. Syst. Evol. Microbiol.">
        <title>Complete genome sequence of Corynebacterium casei LMG S-19264T (=DSM 44701T), isolated from a smear-ripened cheese.</title>
        <authorList>
            <consortium name="US DOE Joint Genome Institute (JGI-PGF)"/>
            <person name="Walter F."/>
            <person name="Albersmeier A."/>
            <person name="Kalinowski J."/>
            <person name="Ruckert C."/>
        </authorList>
    </citation>
    <scope>NUCLEOTIDE SEQUENCE</scope>
    <source>
        <strain evidence="8">JCM 3276</strain>
    </source>
</reference>
<keyword evidence="5" id="KW-0408">Iron</keyword>
<keyword evidence="1" id="KW-0004">4Fe-4S</keyword>
<keyword evidence="4" id="KW-0560">Oxidoreductase</keyword>
<reference evidence="8" key="2">
    <citation type="submission" date="2020-09" db="EMBL/GenBank/DDBJ databases">
        <authorList>
            <person name="Sun Q."/>
            <person name="Ohkuma M."/>
        </authorList>
    </citation>
    <scope>NUCLEOTIDE SEQUENCE</scope>
    <source>
        <strain evidence="8">JCM 3276</strain>
    </source>
</reference>
<comment type="caution">
    <text evidence="8">The sequence shown here is derived from an EMBL/GenBank/DDBJ whole genome shotgun (WGS) entry which is preliminary data.</text>
</comment>
<sequence>MSHQNRRSGADACPGALDVHQAADGGLARVRLPGGRITSAQLSVLAAAARELGSGGLELTSRANVQIRGLGPRGPAELGARLAAAGLLPSISHEKVRNIMSSPPGDHGAAALDAALCADPALAALPGRFLFALDSGAGDVAWLGADVAALPVGARFAILLGGEDHGVRVCDPVEAMLAAARAFLEIRDGQWRMAELGPDVAKIADRLGTSPERVPRGRPPTGGPLGRIGDAVGAAVPLGRLDDRQLAVLIKAEHVVITPWRGVVVPRGSVAELTAVGLVVDPAAAGIGVTACTGAPGCAKSLADVRADALRITRSGRPVHFAGCARRCGRPAGDVVDVVAVDGGYEVDGRWVSGGAVAGAAAEARQEQR</sequence>
<accession>A0A918LD56</accession>